<comment type="similarity">
    <text evidence="1">Belongs to the bacterial solute-binding protein 3 family.</text>
</comment>
<evidence type="ECO:0000256" key="2">
    <source>
        <dbReference type="ARBA" id="ARBA00022448"/>
    </source>
</evidence>
<gene>
    <name evidence="6" type="ORF">IQ217_08645</name>
</gene>
<dbReference type="PANTHER" id="PTHR30085:SF6">
    <property type="entry name" value="ABC TRANSPORTER GLUTAMINE-BINDING PROTEIN GLNH"/>
    <property type="match status" value="1"/>
</dbReference>
<protein>
    <submittedName>
        <fullName evidence="6">Amino acid ABC transporter substrate-binding protein</fullName>
    </submittedName>
</protein>
<evidence type="ECO:0000256" key="1">
    <source>
        <dbReference type="ARBA" id="ARBA00010333"/>
    </source>
</evidence>
<dbReference type="Proteomes" id="UP000658720">
    <property type="component" value="Unassembled WGS sequence"/>
</dbReference>
<proteinExistence type="inferred from homology"/>
<comment type="caution">
    <text evidence="6">The sequence shown here is derived from an EMBL/GenBank/DDBJ whole genome shotgun (WGS) entry which is preliminary data.</text>
</comment>
<evidence type="ECO:0000256" key="3">
    <source>
        <dbReference type="ARBA" id="ARBA00022729"/>
    </source>
</evidence>
<dbReference type="EMBL" id="JADEVV010000020">
    <property type="protein sequence ID" value="MBE9253909.1"/>
    <property type="molecule type" value="Genomic_DNA"/>
</dbReference>
<accession>A0ABR9VRD2</accession>
<dbReference type="CDD" id="cd13688">
    <property type="entry name" value="PBP2_GltI_DEBP"/>
    <property type="match status" value="1"/>
</dbReference>
<keyword evidence="7" id="KW-1185">Reference proteome</keyword>
<evidence type="ECO:0000256" key="4">
    <source>
        <dbReference type="SAM" id="MobiDB-lite"/>
    </source>
</evidence>
<dbReference type="PANTHER" id="PTHR30085">
    <property type="entry name" value="AMINO ACID ABC TRANSPORTER PERMEASE"/>
    <property type="match status" value="1"/>
</dbReference>
<keyword evidence="3" id="KW-0732">Signal</keyword>
<dbReference type="SUPFAM" id="SSF53850">
    <property type="entry name" value="Periplasmic binding protein-like II"/>
    <property type="match status" value="1"/>
</dbReference>
<feature type="domain" description="Solute-binding protein family 3/N-terminal" evidence="5">
    <location>
        <begin position="51"/>
        <end position="284"/>
    </location>
</feature>
<evidence type="ECO:0000259" key="5">
    <source>
        <dbReference type="SMART" id="SM00062"/>
    </source>
</evidence>
<dbReference type="InterPro" id="IPR001638">
    <property type="entry name" value="Solute-binding_3/MltF_N"/>
</dbReference>
<name>A0ABR9VRD2_9SYNC</name>
<evidence type="ECO:0000313" key="7">
    <source>
        <dbReference type="Proteomes" id="UP000658720"/>
    </source>
</evidence>
<reference evidence="6 7" key="1">
    <citation type="submission" date="2020-10" db="EMBL/GenBank/DDBJ databases">
        <authorList>
            <person name="Castelo-Branco R."/>
            <person name="Eusebio N."/>
            <person name="Adriana R."/>
            <person name="Vieira A."/>
            <person name="Brugerolle De Fraissinette N."/>
            <person name="Rezende De Castro R."/>
            <person name="Schneider M.P."/>
            <person name="Vasconcelos V."/>
            <person name="Leao P.N."/>
        </authorList>
    </citation>
    <scope>NUCLEOTIDE SEQUENCE [LARGE SCALE GENOMIC DNA]</scope>
    <source>
        <strain evidence="6 7">LEGE 00031</strain>
    </source>
</reference>
<evidence type="ECO:0000313" key="6">
    <source>
        <dbReference type="EMBL" id="MBE9253909.1"/>
    </source>
</evidence>
<feature type="region of interest" description="Disordered" evidence="4">
    <location>
        <begin position="295"/>
        <end position="318"/>
    </location>
</feature>
<dbReference type="RefSeq" id="WP_194019640.1">
    <property type="nucleotide sequence ID" value="NZ_JADEVV010000020.1"/>
</dbReference>
<dbReference type="SMART" id="SM00062">
    <property type="entry name" value="PBPb"/>
    <property type="match status" value="1"/>
</dbReference>
<feature type="compositionally biased region" description="Polar residues" evidence="4">
    <location>
        <begin position="297"/>
        <end position="306"/>
    </location>
</feature>
<dbReference type="Pfam" id="PF00497">
    <property type="entry name" value="SBP_bac_3"/>
    <property type="match status" value="1"/>
</dbReference>
<keyword evidence="2" id="KW-0813">Transport</keyword>
<sequence length="318" mass="35345">MSNRNGARLSHSKSFPMLRPLLPLLAWALQSFVMPVAQAETVLESIRASGLLRVAIRDDSVPFGFRDGPANQWTGICVDFIEALQTEVSATLGGQPLLVKFYQSSLFNRFNLVAEKVVVVECGPNTIRRDLQLPITFSRPFFVTGTQFLVATDRLGEFDSDGNLRGERIGVLGGTSNSEFLAARYPEAELINFQGFTARRLGVEALMQGRIDAFASDGILLFGEALVLDLPLGRSYRLYPSYPLDCQGYGLILPADQPEWEDLVNRVVTSPNSRDIYRRWLGPLFPALERVEHHCQARQNPSSTKEPTGDENPSEIEP</sequence>
<dbReference type="InterPro" id="IPR051455">
    <property type="entry name" value="Bact_solute-bind_prot3"/>
</dbReference>
<dbReference type="Gene3D" id="3.40.190.10">
    <property type="entry name" value="Periplasmic binding protein-like II"/>
    <property type="match status" value="2"/>
</dbReference>
<organism evidence="6 7">
    <name type="scientific">Synechocystis salina LEGE 00031</name>
    <dbReference type="NCBI Taxonomy" id="1828736"/>
    <lineage>
        <taxon>Bacteria</taxon>
        <taxon>Bacillati</taxon>
        <taxon>Cyanobacteriota</taxon>
        <taxon>Cyanophyceae</taxon>
        <taxon>Synechococcales</taxon>
        <taxon>Merismopediaceae</taxon>
        <taxon>Synechocystis</taxon>
    </lineage>
</organism>